<organism evidence="2 3">
    <name type="scientific">Priestia endophytica DSM 13796</name>
    <dbReference type="NCBI Taxonomy" id="1121089"/>
    <lineage>
        <taxon>Bacteria</taxon>
        <taxon>Bacillati</taxon>
        <taxon>Bacillota</taxon>
        <taxon>Bacilli</taxon>
        <taxon>Bacillales</taxon>
        <taxon>Bacillaceae</taxon>
        <taxon>Priestia</taxon>
    </lineage>
</organism>
<feature type="compositionally biased region" description="Basic residues" evidence="1">
    <location>
        <begin position="16"/>
        <end position="25"/>
    </location>
</feature>
<gene>
    <name evidence="2" type="ORF">SAMN02745910_03049</name>
</gene>
<proteinExistence type="predicted"/>
<keyword evidence="3" id="KW-1185">Reference proteome</keyword>
<dbReference type="GeneID" id="93713884"/>
<sequence>MQYPQYPQNGHVYHPSSHKHPQKKPKLYANANKQQVKDCGCGKKLKVDPKR</sequence>
<dbReference type="EMBL" id="FOXX01000007">
    <property type="protein sequence ID" value="SFQ72678.1"/>
    <property type="molecule type" value="Genomic_DNA"/>
</dbReference>
<comment type="caution">
    <text evidence="2">The sequence shown here is derived from an EMBL/GenBank/DDBJ whole genome shotgun (WGS) entry which is preliminary data.</text>
</comment>
<evidence type="ECO:0000313" key="2">
    <source>
        <dbReference type="EMBL" id="SFQ72678.1"/>
    </source>
</evidence>
<accession>A0A1I6AVE3</accession>
<evidence type="ECO:0000313" key="3">
    <source>
        <dbReference type="Proteomes" id="UP000182762"/>
    </source>
</evidence>
<feature type="region of interest" description="Disordered" evidence="1">
    <location>
        <begin position="1"/>
        <end position="25"/>
    </location>
</feature>
<protein>
    <submittedName>
        <fullName evidence="2">Uncharacterized protein</fullName>
    </submittedName>
</protein>
<evidence type="ECO:0000256" key="1">
    <source>
        <dbReference type="SAM" id="MobiDB-lite"/>
    </source>
</evidence>
<dbReference type="Proteomes" id="UP000182762">
    <property type="component" value="Unassembled WGS sequence"/>
</dbReference>
<dbReference type="RefSeq" id="WP_161939287.1">
    <property type="nucleotide sequence ID" value="NZ_FOXX01000007.1"/>
</dbReference>
<reference evidence="2 3" key="1">
    <citation type="submission" date="2016-10" db="EMBL/GenBank/DDBJ databases">
        <authorList>
            <person name="Varghese N."/>
            <person name="Submissions S."/>
        </authorList>
    </citation>
    <scope>NUCLEOTIDE SEQUENCE [LARGE SCALE GENOMIC DNA]</scope>
    <source>
        <strain evidence="2 3">DSM 13796</strain>
    </source>
</reference>
<name>A0A1I6AVE3_9BACI</name>